<reference evidence="2" key="1">
    <citation type="submission" date="2021-02" db="EMBL/GenBank/DDBJ databases">
        <authorList>
            <person name="Nowell W R."/>
        </authorList>
    </citation>
    <scope>NUCLEOTIDE SEQUENCE</scope>
</reference>
<organism evidence="2 4">
    <name type="scientific">Didymodactylos carnosus</name>
    <dbReference type="NCBI Taxonomy" id="1234261"/>
    <lineage>
        <taxon>Eukaryota</taxon>
        <taxon>Metazoa</taxon>
        <taxon>Spiralia</taxon>
        <taxon>Gnathifera</taxon>
        <taxon>Rotifera</taxon>
        <taxon>Eurotatoria</taxon>
        <taxon>Bdelloidea</taxon>
        <taxon>Philodinida</taxon>
        <taxon>Philodinidae</taxon>
        <taxon>Didymodactylos</taxon>
    </lineage>
</organism>
<gene>
    <name evidence="2" type="ORF">GPM918_LOCUS15899</name>
    <name evidence="3" type="ORF">SRO942_LOCUS15899</name>
</gene>
<feature type="region of interest" description="Disordered" evidence="1">
    <location>
        <begin position="389"/>
        <end position="466"/>
    </location>
</feature>
<proteinExistence type="predicted"/>
<dbReference type="Proteomes" id="UP000663829">
    <property type="component" value="Unassembled WGS sequence"/>
</dbReference>
<dbReference type="EMBL" id="CAJNOQ010004071">
    <property type="protein sequence ID" value="CAF1043414.1"/>
    <property type="molecule type" value="Genomic_DNA"/>
</dbReference>
<evidence type="ECO:0000313" key="3">
    <source>
        <dbReference type="EMBL" id="CAF3813483.1"/>
    </source>
</evidence>
<dbReference type="OrthoDB" id="6161731at2759"/>
<name>A0A814JWF1_9BILA</name>
<evidence type="ECO:0000313" key="2">
    <source>
        <dbReference type="EMBL" id="CAF1043414.1"/>
    </source>
</evidence>
<feature type="compositionally biased region" description="Polar residues" evidence="1">
    <location>
        <begin position="437"/>
        <end position="453"/>
    </location>
</feature>
<dbReference type="AlphaFoldDB" id="A0A814JWF1"/>
<evidence type="ECO:0000313" key="4">
    <source>
        <dbReference type="Proteomes" id="UP000663829"/>
    </source>
</evidence>
<dbReference type="Proteomes" id="UP000681722">
    <property type="component" value="Unassembled WGS sequence"/>
</dbReference>
<comment type="caution">
    <text evidence="2">The sequence shown here is derived from an EMBL/GenBank/DDBJ whole genome shotgun (WGS) entry which is preliminary data.</text>
</comment>
<feature type="compositionally biased region" description="Polar residues" evidence="1">
    <location>
        <begin position="398"/>
        <end position="418"/>
    </location>
</feature>
<keyword evidence="4" id="KW-1185">Reference proteome</keyword>
<protein>
    <submittedName>
        <fullName evidence="2">Uncharacterized protein</fullName>
    </submittedName>
</protein>
<sequence>MLALFSVEILGEEHHNAGEEVAGQQLTGDVGLEMAKHAAEIGPLNVFESNVRKADNVLLSAGNFTYVPTIGVPTIGVIKSAAQEYRRKFRYDKDIFKEVRILREALLASDSSSKHVTGNLSKTEIKKEHRHVTIKLFAISLNCNIIFDALRLFETISLIYGDPSQTNVDKAVEPLLPVTDVLDFDLKEFLKDDTDDDLDELSPVDDLLESSDPIIHQSPFSIIAREQIPFLQKALSERSKPLIPPTNPYYTKKVIDLFYRWWAYLPMWTCILVDYKERYASDKPVSADTSVLGRGRLLNAIAESYFEIIKEVVLQKKTRLRPADFVTKVYQSTVARFKAGQFGVTQSVQPRKSRKPLDVLIPETWRKHGRKSHTRGIYFRRIKRSQITIRKTSDRPRSTSASGVSPLRATSTDSQSVDSLDISYDAESVINAKTKRSSTSIDDIQPQSTTPSNPHEDLADDLQLVD</sequence>
<accession>A0A814JWF1</accession>
<evidence type="ECO:0000256" key="1">
    <source>
        <dbReference type="SAM" id="MobiDB-lite"/>
    </source>
</evidence>
<dbReference type="EMBL" id="CAJOBC010004071">
    <property type="protein sequence ID" value="CAF3813483.1"/>
    <property type="molecule type" value="Genomic_DNA"/>
</dbReference>